<keyword evidence="1" id="KW-0472">Membrane</keyword>
<dbReference type="AlphaFoldDB" id="A0A845UVX4"/>
<evidence type="ECO:0000313" key="2">
    <source>
        <dbReference type="EMBL" id="NDY94392.1"/>
    </source>
</evidence>
<keyword evidence="1" id="KW-0812">Transmembrane</keyword>
<dbReference type="Proteomes" id="UP000484885">
    <property type="component" value="Unassembled WGS sequence"/>
</dbReference>
<protein>
    <submittedName>
        <fullName evidence="2">Uncharacterized protein</fullName>
    </submittedName>
</protein>
<accession>A0A845UVX4</accession>
<dbReference type="PANTHER" id="PTHR41775:SF1">
    <property type="entry name" value="PEPTIDASE M6-LIKE DOMAIN-CONTAINING PROTEIN"/>
    <property type="match status" value="1"/>
</dbReference>
<organism evidence="2 3">
    <name type="scientific">Wenzhouxiangella limi</name>
    <dbReference type="NCBI Taxonomy" id="2707351"/>
    <lineage>
        <taxon>Bacteria</taxon>
        <taxon>Pseudomonadati</taxon>
        <taxon>Pseudomonadota</taxon>
        <taxon>Gammaproteobacteria</taxon>
        <taxon>Chromatiales</taxon>
        <taxon>Wenzhouxiangellaceae</taxon>
        <taxon>Wenzhouxiangella</taxon>
    </lineage>
</organism>
<dbReference type="SUPFAM" id="SSF55486">
    <property type="entry name" value="Metalloproteases ('zincins'), catalytic domain"/>
    <property type="match status" value="1"/>
</dbReference>
<keyword evidence="3" id="KW-1185">Reference proteome</keyword>
<evidence type="ECO:0000313" key="3">
    <source>
        <dbReference type="Proteomes" id="UP000484885"/>
    </source>
</evidence>
<sequence length="349" mass="39112">MCGLKGLYPIYIFTFYFVLGLLAAISPLGILEVLALNGSSTAQPNQRENQKVFYDNFEMPVIERRGIAVIADFQNSSLEDWQGDGIQNVADLRAILVQMEAHWQWLSRNTEEFQWHIQRVRLPVDLGPAAFGSWWEFREAVSRQLEQQVNVADYDLNGGGFIDSVWIVVSNNGQEYEYMIGGASITSVANVFVDAQNSTSVIAGAFGNFNHELGHTLGLPDLYGPYGTISYLSMMADSWPVPPSDLTAYERVKLGWLSPRVISETTSNVQLSSADKHFDAVLVPTIRDKEYFLIENRRRPDSGFGSVAPPSNGLAVYQVFEISNQTLDPPLLKLQRKRRKTHTLDRAGQ</sequence>
<name>A0A845UVX4_9GAMM</name>
<dbReference type="EMBL" id="JAAGSC010000029">
    <property type="protein sequence ID" value="NDY94392.1"/>
    <property type="molecule type" value="Genomic_DNA"/>
</dbReference>
<feature type="transmembrane region" description="Helical" evidence="1">
    <location>
        <begin position="12"/>
        <end position="36"/>
    </location>
</feature>
<reference evidence="2 3" key="1">
    <citation type="submission" date="2020-02" db="EMBL/GenBank/DDBJ databases">
        <authorList>
            <person name="Zhang X.-Y."/>
        </authorList>
    </citation>
    <scope>NUCLEOTIDE SEQUENCE [LARGE SCALE GENOMIC DNA]</scope>
    <source>
        <strain evidence="2 3">C33</strain>
    </source>
</reference>
<proteinExistence type="predicted"/>
<keyword evidence="1" id="KW-1133">Transmembrane helix</keyword>
<evidence type="ECO:0000256" key="1">
    <source>
        <dbReference type="SAM" id="Phobius"/>
    </source>
</evidence>
<dbReference type="PANTHER" id="PTHR41775">
    <property type="entry name" value="SECRETED PROTEIN-RELATED"/>
    <property type="match status" value="1"/>
</dbReference>
<gene>
    <name evidence="2" type="ORF">G3I74_01430</name>
</gene>
<comment type="caution">
    <text evidence="2">The sequence shown here is derived from an EMBL/GenBank/DDBJ whole genome shotgun (WGS) entry which is preliminary data.</text>
</comment>
<dbReference type="RefSeq" id="WP_164209473.1">
    <property type="nucleotide sequence ID" value="NZ_JAAGSC010000029.1"/>
</dbReference>